<dbReference type="SUPFAM" id="SSF52540">
    <property type="entry name" value="P-loop containing nucleoside triphosphate hydrolases"/>
    <property type="match status" value="1"/>
</dbReference>
<dbReference type="SUPFAM" id="SSF90123">
    <property type="entry name" value="ABC transporter transmembrane region"/>
    <property type="match status" value="1"/>
</dbReference>
<keyword evidence="4" id="KW-0547">Nucleotide-binding</keyword>
<protein>
    <submittedName>
        <fullName evidence="11">Multidrug ABC transporter permease</fullName>
    </submittedName>
</protein>
<organism evidence="11 12">
    <name type="scientific">Terribacillus saccharophilus</name>
    <dbReference type="NCBI Taxonomy" id="361277"/>
    <lineage>
        <taxon>Bacteria</taxon>
        <taxon>Bacillati</taxon>
        <taxon>Bacillota</taxon>
        <taxon>Bacilli</taxon>
        <taxon>Bacillales</taxon>
        <taxon>Bacillaceae</taxon>
        <taxon>Terribacillus</taxon>
    </lineage>
</organism>
<dbReference type="InterPro" id="IPR036640">
    <property type="entry name" value="ABC1_TM_sf"/>
</dbReference>
<dbReference type="EMBL" id="CP008876">
    <property type="protein sequence ID" value="AIF65978.1"/>
    <property type="molecule type" value="Genomic_DNA"/>
</dbReference>
<dbReference type="Gene3D" id="1.20.1560.10">
    <property type="entry name" value="ABC transporter type 1, transmembrane domain"/>
    <property type="match status" value="1"/>
</dbReference>
<dbReference type="Gene3D" id="3.40.50.300">
    <property type="entry name" value="P-loop containing nucleotide triphosphate hydrolases"/>
    <property type="match status" value="1"/>
</dbReference>
<comment type="subcellular location">
    <subcellularLocation>
        <location evidence="1">Cell membrane</location>
        <topology evidence="1">Multi-pass membrane protein</topology>
    </subcellularLocation>
</comment>
<dbReference type="GO" id="GO:0140359">
    <property type="term" value="F:ABC-type transporter activity"/>
    <property type="evidence" value="ECO:0007669"/>
    <property type="project" value="InterPro"/>
</dbReference>
<feature type="transmembrane region" description="Helical" evidence="8">
    <location>
        <begin position="230"/>
        <end position="249"/>
    </location>
</feature>
<dbReference type="HOGENOM" id="CLU_000604_84_7_9"/>
<evidence type="ECO:0000256" key="3">
    <source>
        <dbReference type="ARBA" id="ARBA00022692"/>
    </source>
</evidence>
<feature type="transmembrane region" description="Helical" evidence="8">
    <location>
        <begin position="350"/>
        <end position="379"/>
    </location>
</feature>
<dbReference type="CDD" id="cd03254">
    <property type="entry name" value="ABCC_Glucan_exporter_like"/>
    <property type="match status" value="1"/>
</dbReference>
<dbReference type="InterPro" id="IPR003439">
    <property type="entry name" value="ABC_transporter-like_ATP-bd"/>
</dbReference>
<evidence type="ECO:0000313" key="12">
    <source>
        <dbReference type="Proteomes" id="UP000027980"/>
    </source>
</evidence>
<evidence type="ECO:0000256" key="2">
    <source>
        <dbReference type="ARBA" id="ARBA00022448"/>
    </source>
</evidence>
<evidence type="ECO:0000256" key="4">
    <source>
        <dbReference type="ARBA" id="ARBA00022741"/>
    </source>
</evidence>
<dbReference type="KEGG" id="tap:GZ22_04580"/>
<dbReference type="PROSITE" id="PS50893">
    <property type="entry name" value="ABC_TRANSPORTER_2"/>
    <property type="match status" value="1"/>
</dbReference>
<feature type="transmembrane region" description="Helical" evidence="8">
    <location>
        <begin position="21"/>
        <end position="42"/>
    </location>
</feature>
<dbReference type="InterPro" id="IPR011527">
    <property type="entry name" value="ABC1_TM_dom"/>
</dbReference>
<proteinExistence type="predicted"/>
<dbReference type="GO" id="GO:0005524">
    <property type="term" value="F:ATP binding"/>
    <property type="evidence" value="ECO:0007669"/>
    <property type="project" value="UniProtKB-KW"/>
</dbReference>
<keyword evidence="2" id="KW-0813">Transport</keyword>
<dbReference type="InterPro" id="IPR039421">
    <property type="entry name" value="Type_1_exporter"/>
</dbReference>
<dbReference type="RefSeq" id="WP_038559111.1">
    <property type="nucleotide sequence ID" value="NZ_CP008876.1"/>
</dbReference>
<name>A0A075LNI8_9BACI</name>
<evidence type="ECO:0000256" key="5">
    <source>
        <dbReference type="ARBA" id="ARBA00022840"/>
    </source>
</evidence>
<dbReference type="Pfam" id="PF00005">
    <property type="entry name" value="ABC_tran"/>
    <property type="match status" value="1"/>
</dbReference>
<dbReference type="Pfam" id="PF00664">
    <property type="entry name" value="ABC_membrane"/>
    <property type="match status" value="1"/>
</dbReference>
<sequence>MKKNTTERRLFRYALSNKKTINIGLVCLLIAVVLELAGPLIAARIIDHHILGIEATWYEVEGETDKTVDYEGKTYVRSDEIQTNEDAVGEATILQIGRHFYFTDAVLPLDGSRSFENGMITVDSPGGIEEAEGTRLSASELYEFFSPQFQPIIILLIIYAALLFIAAIFQFWKTFLLQQASNKIVRTMRNDIFAHTQRVPINYYVDRPAGTIVARITNDTEAIRDLYERVLATFVTSFVYMAGIFVAMFFLNARLAAICLLVIPIFWAWMKVYKYFGTKYNKVVRKTVSEINGSINESIQGMPIIQAFNREKETKAEFEVLNTRNFTYQRKLMKLSALTSHNLVTVLRNLAFVAFIWYFGGAAVTGGSIVTVGVLYAFVDYLNRLFNPVTDAVNQLPLLEQARVAASRVFQLLDQPGEDVDLEVRREKNRGEIAFEHVSFAYNDKDYVLKDLSFEVKSGQTAAFVGHTGSGKSSIMNLLFRFYDHQKGKITIDGIDTKEMSRQQVRSSMGIVLQDPFLFTGTILTNVTMNNPDISREMAIQALQAVGAEQFISKLPKQYDEPVKEGGSTLSMGERQLVSFARALAFNPSILILDEATANIDTETEAIIQRALEVLKQGRTTLVIAHRLSTIMHADQIFVLDHGKILEQGNHMSLLEKQGQYYQMYLMQQSGIKRSAG</sequence>
<accession>A0A075LNI8</accession>
<evidence type="ECO:0000259" key="10">
    <source>
        <dbReference type="PROSITE" id="PS50929"/>
    </source>
</evidence>
<evidence type="ECO:0000256" key="7">
    <source>
        <dbReference type="ARBA" id="ARBA00023136"/>
    </source>
</evidence>
<gene>
    <name evidence="11" type="ORF">GZ22_04580</name>
</gene>
<dbReference type="GO" id="GO:0016887">
    <property type="term" value="F:ATP hydrolysis activity"/>
    <property type="evidence" value="ECO:0007669"/>
    <property type="project" value="InterPro"/>
</dbReference>
<evidence type="ECO:0000313" key="11">
    <source>
        <dbReference type="EMBL" id="AIF65978.1"/>
    </source>
</evidence>
<evidence type="ECO:0000256" key="1">
    <source>
        <dbReference type="ARBA" id="ARBA00004651"/>
    </source>
</evidence>
<dbReference type="OrthoDB" id="9770415at2"/>
<evidence type="ECO:0000256" key="8">
    <source>
        <dbReference type="SAM" id="Phobius"/>
    </source>
</evidence>
<feature type="transmembrane region" description="Helical" evidence="8">
    <location>
        <begin position="255"/>
        <end position="276"/>
    </location>
</feature>
<feature type="domain" description="ABC transporter" evidence="9">
    <location>
        <begin position="433"/>
        <end position="667"/>
    </location>
</feature>
<dbReference type="InterPro" id="IPR027417">
    <property type="entry name" value="P-loop_NTPase"/>
</dbReference>
<evidence type="ECO:0000259" key="9">
    <source>
        <dbReference type="PROSITE" id="PS50893"/>
    </source>
</evidence>
<dbReference type="AlphaFoldDB" id="A0A075LNI8"/>
<dbReference type="PANTHER" id="PTHR24221:SF430">
    <property type="entry name" value="MULTIDRUG RESISTANCE ABC TRANSPORTER ATP-BINDING_PERMEASE PROTEIN YHEH-RELATED"/>
    <property type="match status" value="1"/>
</dbReference>
<keyword evidence="7 8" id="KW-0472">Membrane</keyword>
<reference evidence="11 12" key="1">
    <citation type="submission" date="2014-07" db="EMBL/GenBank/DDBJ databases">
        <title>Complete genome sequence of a moderately halophilic bacterium Terribacillus aidingensis MP602, isolated from Cryptomeria fortunei in Tianmu mountain in China.</title>
        <authorList>
            <person name="Wang Y."/>
            <person name="Lu P."/>
            <person name="Zhang L."/>
        </authorList>
    </citation>
    <scope>NUCLEOTIDE SEQUENCE [LARGE SCALE GENOMIC DNA]</scope>
    <source>
        <strain evidence="11 12">MP602</strain>
    </source>
</reference>
<dbReference type="GO" id="GO:0034040">
    <property type="term" value="F:ATPase-coupled lipid transmembrane transporter activity"/>
    <property type="evidence" value="ECO:0007669"/>
    <property type="project" value="TreeGrafter"/>
</dbReference>
<dbReference type="SMART" id="SM00382">
    <property type="entry name" value="AAA"/>
    <property type="match status" value="1"/>
</dbReference>
<dbReference type="GO" id="GO:0005886">
    <property type="term" value="C:plasma membrane"/>
    <property type="evidence" value="ECO:0007669"/>
    <property type="project" value="UniProtKB-SubCell"/>
</dbReference>
<dbReference type="PROSITE" id="PS50929">
    <property type="entry name" value="ABC_TM1F"/>
    <property type="match status" value="1"/>
</dbReference>
<dbReference type="Proteomes" id="UP000027980">
    <property type="component" value="Chromosome"/>
</dbReference>
<dbReference type="GeneID" id="34221718"/>
<dbReference type="PANTHER" id="PTHR24221">
    <property type="entry name" value="ATP-BINDING CASSETTE SUB-FAMILY B"/>
    <property type="match status" value="1"/>
</dbReference>
<feature type="transmembrane region" description="Helical" evidence="8">
    <location>
        <begin position="152"/>
        <end position="172"/>
    </location>
</feature>
<evidence type="ECO:0000256" key="6">
    <source>
        <dbReference type="ARBA" id="ARBA00022989"/>
    </source>
</evidence>
<keyword evidence="6 8" id="KW-1133">Transmembrane helix</keyword>
<dbReference type="CDD" id="cd18544">
    <property type="entry name" value="ABC_6TM_TmrA_like"/>
    <property type="match status" value="1"/>
</dbReference>
<keyword evidence="3 8" id="KW-0812">Transmembrane</keyword>
<keyword evidence="5" id="KW-0067">ATP-binding</keyword>
<dbReference type="InterPro" id="IPR003593">
    <property type="entry name" value="AAA+_ATPase"/>
</dbReference>
<dbReference type="FunFam" id="3.40.50.300:FF:000287">
    <property type="entry name" value="Multidrug ABC transporter ATP-binding protein"/>
    <property type="match status" value="1"/>
</dbReference>
<feature type="domain" description="ABC transmembrane type-1" evidence="10">
    <location>
        <begin position="23"/>
        <end position="401"/>
    </location>
</feature>